<sequence>MIEMLTKRILQSAAVILLMSLLAFAGINLVGDPIYLLVSPTASQQEIEEAARSLGLHLPAYEQYWRFLVNAFHGDLGKSFVFNQPAVSLIIERIPATLELAFTALFFSVVIGIPLGMIAGLMPKSRIRRAIMGCSIAGVTAPTFWIGLIFILVFSVNLGWFPSGGRGPTTSVLGIDVSFTSWEGLKYLILPALTLSLFKIALVIRLTEAGTREVSMQEYIKFARAKGVHGSRLMLKHIAPNVLIPIVTALGLELGHLIAFSLVTESIFAWPGMGKLIIDSVLHLDRPVVVAYLMITLLIFVFINFVVDVLYLLLDPRLRSTAK</sequence>
<feature type="domain" description="ABC transmembrane type-1" evidence="8">
    <location>
        <begin position="94"/>
        <end position="311"/>
    </location>
</feature>
<keyword evidence="4 7" id="KW-0812">Transmembrane</keyword>
<keyword evidence="5 7" id="KW-1133">Transmembrane helix</keyword>
<evidence type="ECO:0000259" key="8">
    <source>
        <dbReference type="PROSITE" id="PS50928"/>
    </source>
</evidence>
<feature type="transmembrane region" description="Helical" evidence="7">
    <location>
        <begin position="187"/>
        <end position="207"/>
    </location>
</feature>
<dbReference type="GO" id="GO:0005886">
    <property type="term" value="C:plasma membrane"/>
    <property type="evidence" value="ECO:0007669"/>
    <property type="project" value="UniProtKB-SubCell"/>
</dbReference>
<evidence type="ECO:0000256" key="1">
    <source>
        <dbReference type="ARBA" id="ARBA00004651"/>
    </source>
</evidence>
<keyword evidence="10" id="KW-1185">Reference proteome</keyword>
<comment type="subcellular location">
    <subcellularLocation>
        <location evidence="1 7">Cell membrane</location>
        <topology evidence="1 7">Multi-pass membrane protein</topology>
    </subcellularLocation>
</comment>
<evidence type="ECO:0000313" key="10">
    <source>
        <dbReference type="Proteomes" id="UP000265955"/>
    </source>
</evidence>
<feature type="transmembrane region" description="Helical" evidence="7">
    <location>
        <begin position="134"/>
        <end position="156"/>
    </location>
</feature>
<evidence type="ECO:0000256" key="6">
    <source>
        <dbReference type="ARBA" id="ARBA00023136"/>
    </source>
</evidence>
<dbReference type="InterPro" id="IPR000515">
    <property type="entry name" value="MetI-like"/>
</dbReference>
<proteinExistence type="inferred from homology"/>
<dbReference type="InterPro" id="IPR045621">
    <property type="entry name" value="BPD_transp_1_N"/>
</dbReference>
<dbReference type="PROSITE" id="PS50928">
    <property type="entry name" value="ABC_TM1"/>
    <property type="match status" value="1"/>
</dbReference>
<accession>A0A3A3G1I4</accession>
<dbReference type="Gene3D" id="1.10.3720.10">
    <property type="entry name" value="MetI-like"/>
    <property type="match status" value="1"/>
</dbReference>
<evidence type="ECO:0000256" key="3">
    <source>
        <dbReference type="ARBA" id="ARBA00022475"/>
    </source>
</evidence>
<dbReference type="PANTHER" id="PTHR43163:SF2">
    <property type="entry name" value="ABC TRANSPORTER PERMEASE PROTEIN"/>
    <property type="match status" value="1"/>
</dbReference>
<gene>
    <name evidence="9" type="ORF">D3871_25010</name>
</gene>
<evidence type="ECO:0000256" key="2">
    <source>
        <dbReference type="ARBA" id="ARBA00022448"/>
    </source>
</evidence>
<dbReference type="PANTHER" id="PTHR43163">
    <property type="entry name" value="DIPEPTIDE TRANSPORT SYSTEM PERMEASE PROTEIN DPPB-RELATED"/>
    <property type="match status" value="1"/>
</dbReference>
<dbReference type="Pfam" id="PF00528">
    <property type="entry name" value="BPD_transp_1"/>
    <property type="match status" value="1"/>
</dbReference>
<organism evidence="9 10">
    <name type="scientific">Noviherbaspirillum saxi</name>
    <dbReference type="NCBI Taxonomy" id="2320863"/>
    <lineage>
        <taxon>Bacteria</taxon>
        <taxon>Pseudomonadati</taxon>
        <taxon>Pseudomonadota</taxon>
        <taxon>Betaproteobacteria</taxon>
        <taxon>Burkholderiales</taxon>
        <taxon>Oxalobacteraceae</taxon>
        <taxon>Noviherbaspirillum</taxon>
    </lineage>
</organism>
<evidence type="ECO:0000256" key="5">
    <source>
        <dbReference type="ARBA" id="ARBA00022989"/>
    </source>
</evidence>
<feature type="transmembrane region" description="Helical" evidence="7">
    <location>
        <begin position="290"/>
        <end position="314"/>
    </location>
</feature>
<protein>
    <submittedName>
        <fullName evidence="9">ABC transporter permease</fullName>
    </submittedName>
</protein>
<keyword evidence="6 7" id="KW-0472">Membrane</keyword>
<name>A0A3A3G1I4_9BURK</name>
<comment type="similarity">
    <text evidence="7">Belongs to the binding-protein-dependent transport system permease family.</text>
</comment>
<feature type="transmembrane region" description="Helical" evidence="7">
    <location>
        <begin position="100"/>
        <end position="122"/>
    </location>
</feature>
<evidence type="ECO:0000256" key="7">
    <source>
        <dbReference type="RuleBase" id="RU363032"/>
    </source>
</evidence>
<dbReference type="OrthoDB" id="9803623at2"/>
<dbReference type="AlphaFoldDB" id="A0A3A3G1I4"/>
<feature type="transmembrane region" description="Helical" evidence="7">
    <location>
        <begin position="242"/>
        <end position="270"/>
    </location>
</feature>
<dbReference type="CDD" id="cd06261">
    <property type="entry name" value="TM_PBP2"/>
    <property type="match status" value="1"/>
</dbReference>
<dbReference type="InterPro" id="IPR035906">
    <property type="entry name" value="MetI-like_sf"/>
</dbReference>
<keyword evidence="2 7" id="KW-0813">Transport</keyword>
<dbReference type="RefSeq" id="WP_119771831.1">
    <property type="nucleotide sequence ID" value="NZ_QYUO01000003.1"/>
</dbReference>
<dbReference type="SUPFAM" id="SSF161098">
    <property type="entry name" value="MetI-like"/>
    <property type="match status" value="1"/>
</dbReference>
<evidence type="ECO:0000256" key="4">
    <source>
        <dbReference type="ARBA" id="ARBA00022692"/>
    </source>
</evidence>
<dbReference type="EMBL" id="QYUO01000003">
    <property type="protein sequence ID" value="RJF91933.1"/>
    <property type="molecule type" value="Genomic_DNA"/>
</dbReference>
<reference evidence="10" key="1">
    <citation type="submission" date="2018-09" db="EMBL/GenBank/DDBJ databases">
        <authorList>
            <person name="Zhu H."/>
        </authorList>
    </citation>
    <scope>NUCLEOTIDE SEQUENCE [LARGE SCALE GENOMIC DNA]</scope>
    <source>
        <strain evidence="10">K1R23-30</strain>
    </source>
</reference>
<evidence type="ECO:0000313" key="9">
    <source>
        <dbReference type="EMBL" id="RJF91933.1"/>
    </source>
</evidence>
<dbReference type="Pfam" id="PF19300">
    <property type="entry name" value="BPD_transp_1_N"/>
    <property type="match status" value="1"/>
</dbReference>
<keyword evidence="3" id="KW-1003">Cell membrane</keyword>
<dbReference type="Proteomes" id="UP000265955">
    <property type="component" value="Unassembled WGS sequence"/>
</dbReference>
<dbReference type="GO" id="GO:0055085">
    <property type="term" value="P:transmembrane transport"/>
    <property type="evidence" value="ECO:0007669"/>
    <property type="project" value="InterPro"/>
</dbReference>
<comment type="caution">
    <text evidence="9">The sequence shown here is derived from an EMBL/GenBank/DDBJ whole genome shotgun (WGS) entry which is preliminary data.</text>
</comment>